<reference evidence="5" key="1">
    <citation type="submission" date="2025-08" db="UniProtKB">
        <authorList>
            <consortium name="RefSeq"/>
        </authorList>
    </citation>
    <scope>IDENTIFICATION</scope>
    <source>
        <tissue evidence="5">Whole sample</tissue>
    </source>
</reference>
<dbReference type="InterPro" id="IPR040396">
    <property type="entry name" value="PAIP2-like"/>
</dbReference>
<dbReference type="AlphaFoldDB" id="A0A8B8AGA6"/>
<dbReference type="GO" id="GO:0000900">
    <property type="term" value="F:mRNA regulatory element binding translation repressor activity"/>
    <property type="evidence" value="ECO:0007669"/>
    <property type="project" value="InterPro"/>
</dbReference>
<dbReference type="PANTHER" id="PTHR13154:SF6">
    <property type="entry name" value="GEO05078P1"/>
    <property type="match status" value="1"/>
</dbReference>
<accession>A0A8B8AGA6</accession>
<gene>
    <name evidence="5" type="primary">LOC111101867</name>
</gene>
<keyword evidence="3" id="KW-0810">Translation regulation</keyword>
<dbReference type="KEGG" id="cvn:111101867"/>
<organism evidence="4 5">
    <name type="scientific">Crassostrea virginica</name>
    <name type="common">Eastern oyster</name>
    <dbReference type="NCBI Taxonomy" id="6565"/>
    <lineage>
        <taxon>Eukaryota</taxon>
        <taxon>Metazoa</taxon>
        <taxon>Spiralia</taxon>
        <taxon>Lophotrochozoa</taxon>
        <taxon>Mollusca</taxon>
        <taxon>Bivalvia</taxon>
        <taxon>Autobranchia</taxon>
        <taxon>Pteriomorphia</taxon>
        <taxon>Ostreida</taxon>
        <taxon>Ostreoidea</taxon>
        <taxon>Ostreidae</taxon>
        <taxon>Crassostrea</taxon>
    </lineage>
</organism>
<dbReference type="Proteomes" id="UP000694844">
    <property type="component" value="Chromosome 6"/>
</dbReference>
<dbReference type="InterPro" id="IPR009818">
    <property type="entry name" value="PAM2_motif"/>
</dbReference>
<keyword evidence="2" id="KW-0832">Ubl conjugation</keyword>
<dbReference type="GeneID" id="111101867"/>
<evidence type="ECO:0000256" key="2">
    <source>
        <dbReference type="ARBA" id="ARBA00022843"/>
    </source>
</evidence>
<evidence type="ECO:0000313" key="5">
    <source>
        <dbReference type="RefSeq" id="XP_022290210.1"/>
    </source>
</evidence>
<protein>
    <submittedName>
        <fullName evidence="5">Polyadenylate-binding protein-interacting protein 2-like isoform X1</fullName>
    </submittedName>
</protein>
<dbReference type="Pfam" id="PF07145">
    <property type="entry name" value="PAM2"/>
    <property type="match status" value="1"/>
</dbReference>
<dbReference type="GO" id="GO:0045947">
    <property type="term" value="P:negative regulation of translational initiation"/>
    <property type="evidence" value="ECO:0007669"/>
    <property type="project" value="InterPro"/>
</dbReference>
<name>A0A8B8AGA6_CRAVI</name>
<dbReference type="OrthoDB" id="5985142at2759"/>
<proteinExistence type="inferred from homology"/>
<evidence type="ECO:0000313" key="4">
    <source>
        <dbReference type="Proteomes" id="UP000694844"/>
    </source>
</evidence>
<evidence type="ECO:0000256" key="3">
    <source>
        <dbReference type="ARBA" id="ARBA00022845"/>
    </source>
</evidence>
<dbReference type="RefSeq" id="XP_022290210.1">
    <property type="nucleotide sequence ID" value="XM_022434502.1"/>
</dbReference>
<evidence type="ECO:0000256" key="1">
    <source>
        <dbReference type="ARBA" id="ARBA00006858"/>
    </source>
</evidence>
<keyword evidence="4" id="KW-1185">Reference proteome</keyword>
<dbReference type="PANTHER" id="PTHR13154">
    <property type="entry name" value="POLYADENYLATE-BINDING PROTEIN-INTERACTING PROTEIN 2"/>
    <property type="match status" value="1"/>
</dbReference>
<sequence length="135" mass="16031">MFVNNIVYGYYLMGFSIRSKTIMNMKLPPYLQEEVENLAPFGNEDLDFSEFEWMADQELEEFDRQMEEEYWEGEFIEACFEEMLQEEEDREMIFFSNSCSELSFSTMDNSNKVFSSKLNPNAPEFIPTTHRKGKA</sequence>
<dbReference type="GO" id="GO:0005737">
    <property type="term" value="C:cytoplasm"/>
    <property type="evidence" value="ECO:0007669"/>
    <property type="project" value="TreeGrafter"/>
</dbReference>
<comment type="similarity">
    <text evidence="1">Belongs to the PAIP2 family.</text>
</comment>